<sequence length="334" mass="38058">MGTKNLAADRTAQDTASFRASPAAEAVPRLRCVAWRATGECRPNGPREPHNDKNCSEDIVGGMSGFCEVEGIDTEELFKVMRRYCTSLKSNIKFRCSDALDFIRYREAENTTISQALVPGFSLPNVVENRIGGAPRDGIVMVVYPKLLASAYATVRVLRDVLNCRLPIEIWFHVQEIGEDHLMLAPLRQLANVVGDVSFHPMYNSRAKGFISKVYAIYNSYFNRVLFLDADNVPVRDPSFLFDTSEFKSNGAVFWPDFWHPRRTLFNLHAQSMLWELLDTPFIDIVEQESGQLLVDRTRHAAPLELVYFYAFHEPNFFNKLDVIYGDKDLFRLA</sequence>
<organism evidence="12 13">
    <name type="scientific">Phytophthora infestans</name>
    <name type="common">Potato late blight agent</name>
    <name type="synonym">Botrytis infestans</name>
    <dbReference type="NCBI Taxonomy" id="4787"/>
    <lineage>
        <taxon>Eukaryota</taxon>
        <taxon>Sar</taxon>
        <taxon>Stramenopiles</taxon>
        <taxon>Oomycota</taxon>
        <taxon>Peronosporomycetes</taxon>
        <taxon>Peronosporales</taxon>
        <taxon>Peronosporaceae</taxon>
        <taxon>Phytophthora</taxon>
    </lineage>
</organism>
<dbReference type="Gene3D" id="3.90.550.10">
    <property type="entry name" value="Spore Coat Polysaccharide Biosynthesis Protein SpsA, Chain A"/>
    <property type="match status" value="1"/>
</dbReference>
<dbReference type="Proteomes" id="UP000704712">
    <property type="component" value="Unassembled WGS sequence"/>
</dbReference>
<evidence type="ECO:0000256" key="1">
    <source>
        <dbReference type="ARBA" id="ARBA00004394"/>
    </source>
</evidence>
<feature type="region of interest" description="Disordered" evidence="11">
    <location>
        <begin position="1"/>
        <end position="20"/>
    </location>
</feature>
<dbReference type="PANTHER" id="PTHR31646:SF1">
    <property type="entry name" value="ALPHA-1,2-MANNOSYLTRANSFERASE MNN2"/>
    <property type="match status" value="1"/>
</dbReference>
<comment type="caution">
    <text evidence="12">The sequence shown here is derived from an EMBL/GenBank/DDBJ whole genome shotgun (WGS) entry which is preliminary data.</text>
</comment>
<evidence type="ECO:0000256" key="11">
    <source>
        <dbReference type="SAM" id="MobiDB-lite"/>
    </source>
</evidence>
<dbReference type="SUPFAM" id="SSF53448">
    <property type="entry name" value="Nucleotide-diphospho-sugar transferases"/>
    <property type="match status" value="1"/>
</dbReference>
<keyword evidence="12" id="KW-0328">Glycosyltransferase</keyword>
<accession>A0A8S9TSS5</accession>
<dbReference type="GO" id="GO:0000026">
    <property type="term" value="F:alpha-1,2-mannosyltransferase activity"/>
    <property type="evidence" value="ECO:0007669"/>
    <property type="project" value="TreeGrafter"/>
</dbReference>
<dbReference type="AlphaFoldDB" id="A0A8S9TSS5"/>
<dbReference type="GO" id="GO:0046354">
    <property type="term" value="P:mannan biosynthetic process"/>
    <property type="evidence" value="ECO:0007669"/>
    <property type="project" value="TreeGrafter"/>
</dbReference>
<evidence type="ECO:0000313" key="12">
    <source>
        <dbReference type="EMBL" id="KAF4129789.1"/>
    </source>
</evidence>
<dbReference type="PANTHER" id="PTHR31646">
    <property type="entry name" value="ALPHA-1,2-MANNOSYLTRANSFERASE MNN2"/>
    <property type="match status" value="1"/>
</dbReference>
<dbReference type="Pfam" id="PF11051">
    <property type="entry name" value="Mannosyl_trans3"/>
    <property type="match status" value="1"/>
</dbReference>
<keyword evidence="8" id="KW-0333">Golgi apparatus</keyword>
<evidence type="ECO:0000256" key="7">
    <source>
        <dbReference type="ARBA" id="ARBA00022989"/>
    </source>
</evidence>
<keyword evidence="9" id="KW-0472">Membrane</keyword>
<dbReference type="EMBL" id="JAACNO010002922">
    <property type="protein sequence ID" value="KAF4129789.1"/>
    <property type="molecule type" value="Genomic_DNA"/>
</dbReference>
<evidence type="ECO:0000256" key="9">
    <source>
        <dbReference type="ARBA" id="ARBA00023136"/>
    </source>
</evidence>
<protein>
    <submittedName>
        <fullName evidence="12">Putative Mannosyltransferase</fullName>
    </submittedName>
</protein>
<keyword evidence="4" id="KW-0808">Transferase</keyword>
<evidence type="ECO:0000256" key="10">
    <source>
        <dbReference type="ARBA" id="ARBA00037847"/>
    </source>
</evidence>
<dbReference type="InterPro" id="IPR029044">
    <property type="entry name" value="Nucleotide-diphossugar_trans"/>
</dbReference>
<keyword evidence="7" id="KW-1133">Transmembrane helix</keyword>
<dbReference type="InterPro" id="IPR022751">
    <property type="entry name" value="Alpha_mannosyltransferase"/>
</dbReference>
<evidence type="ECO:0000256" key="5">
    <source>
        <dbReference type="ARBA" id="ARBA00022692"/>
    </source>
</evidence>
<evidence type="ECO:0000256" key="6">
    <source>
        <dbReference type="ARBA" id="ARBA00022968"/>
    </source>
</evidence>
<evidence type="ECO:0000256" key="3">
    <source>
        <dbReference type="ARBA" id="ARBA00009105"/>
    </source>
</evidence>
<evidence type="ECO:0000256" key="8">
    <source>
        <dbReference type="ARBA" id="ARBA00023034"/>
    </source>
</evidence>
<name>A0A8S9TSS5_PHYIN</name>
<comment type="subcellular location">
    <subcellularLocation>
        <location evidence="10">Endomembrane system</location>
        <topology evidence="10">Single-pass membrane protein</topology>
    </subcellularLocation>
    <subcellularLocation>
        <location evidence="1">Golgi apparatus membrane</location>
    </subcellularLocation>
    <subcellularLocation>
        <location evidence="2">Membrane</location>
        <topology evidence="2">Single-pass type II membrane protein</topology>
    </subcellularLocation>
</comment>
<keyword evidence="6" id="KW-0735">Signal-anchor</keyword>
<evidence type="ECO:0000256" key="4">
    <source>
        <dbReference type="ARBA" id="ARBA00022679"/>
    </source>
</evidence>
<keyword evidence="5" id="KW-0812">Transmembrane</keyword>
<reference evidence="12" key="1">
    <citation type="submission" date="2020-03" db="EMBL/GenBank/DDBJ databases">
        <title>Hybrid Assembly of Korean Phytophthora infestans isolates.</title>
        <authorList>
            <person name="Prokchorchik M."/>
            <person name="Lee Y."/>
            <person name="Seo J."/>
            <person name="Cho J.-H."/>
            <person name="Park Y.-E."/>
            <person name="Jang D.-C."/>
            <person name="Im J.-S."/>
            <person name="Choi J.-G."/>
            <person name="Park H.-J."/>
            <person name="Lee G.-B."/>
            <person name="Lee Y.-G."/>
            <person name="Hong S.-Y."/>
            <person name="Cho K."/>
            <person name="Sohn K.H."/>
        </authorList>
    </citation>
    <scope>NUCLEOTIDE SEQUENCE</scope>
    <source>
        <strain evidence="12">KR_2_A2</strain>
    </source>
</reference>
<proteinExistence type="inferred from homology"/>
<comment type="similarity">
    <text evidence="3">Belongs to the MNN1/MNT family.</text>
</comment>
<gene>
    <name evidence="12" type="ORF">GN958_ATG21024</name>
</gene>
<dbReference type="GO" id="GO:0000139">
    <property type="term" value="C:Golgi membrane"/>
    <property type="evidence" value="ECO:0007669"/>
    <property type="project" value="UniProtKB-SubCell"/>
</dbReference>
<evidence type="ECO:0000313" key="13">
    <source>
        <dbReference type="Proteomes" id="UP000704712"/>
    </source>
</evidence>
<evidence type="ECO:0000256" key="2">
    <source>
        <dbReference type="ARBA" id="ARBA00004606"/>
    </source>
</evidence>